<name>A0A7S2PCD2_9STRA</name>
<proteinExistence type="predicted"/>
<dbReference type="PANTHER" id="PTHR34203:SF13">
    <property type="entry name" value="EXPRESSED PROTEIN"/>
    <property type="match status" value="1"/>
</dbReference>
<feature type="domain" description="Methyltransferase FkbM" evidence="1">
    <location>
        <begin position="44"/>
        <end position="211"/>
    </location>
</feature>
<dbReference type="SUPFAM" id="SSF53335">
    <property type="entry name" value="S-adenosyl-L-methionine-dependent methyltransferases"/>
    <property type="match status" value="1"/>
</dbReference>
<reference evidence="2" key="1">
    <citation type="submission" date="2021-01" db="EMBL/GenBank/DDBJ databases">
        <authorList>
            <person name="Corre E."/>
            <person name="Pelletier E."/>
            <person name="Niang G."/>
            <person name="Scheremetjew M."/>
            <person name="Finn R."/>
            <person name="Kale V."/>
            <person name="Holt S."/>
            <person name="Cochrane G."/>
            <person name="Meng A."/>
            <person name="Brown T."/>
            <person name="Cohen L."/>
        </authorList>
    </citation>
    <scope>NUCLEOTIDE SEQUENCE</scope>
    <source>
        <strain evidence="2">B650</strain>
    </source>
</reference>
<dbReference type="NCBIfam" id="TIGR01444">
    <property type="entry name" value="fkbM_fam"/>
    <property type="match status" value="1"/>
</dbReference>
<organism evidence="2">
    <name type="scientific">Leptocylindrus danicus</name>
    <dbReference type="NCBI Taxonomy" id="163516"/>
    <lineage>
        <taxon>Eukaryota</taxon>
        <taxon>Sar</taxon>
        <taxon>Stramenopiles</taxon>
        <taxon>Ochrophyta</taxon>
        <taxon>Bacillariophyta</taxon>
        <taxon>Coscinodiscophyceae</taxon>
        <taxon>Chaetocerotophycidae</taxon>
        <taxon>Leptocylindrales</taxon>
        <taxon>Leptocylindraceae</taxon>
        <taxon>Leptocylindrus</taxon>
    </lineage>
</organism>
<dbReference type="Gene3D" id="3.40.50.150">
    <property type="entry name" value="Vaccinia Virus protein VP39"/>
    <property type="match status" value="1"/>
</dbReference>
<sequence>MHKQSYDPRRWKAIWNTGNYYERGINDIFHEVLMDRPEPGLVIDVGMNIGWFSLYSRAHGHHVAAFEPNVANHFRMCESIVANKWDADGTVSFYPYGVGSSHGETIMYTPGNPGGASLIKEHVPLNYQNTKRTIQVEKLDDIAEDQHWTLPNAMPIYLLKVDVEGYEPFVIEGGRKLIQSGKVEHIIMEKSNTDEEVVFPMYSLLYQSGYRIAKIMDASGNPRHSDPETLARLNSSFEKLPQMMETGVYDDNMKWMLRSNYNLFYSRV</sequence>
<dbReference type="InterPro" id="IPR052514">
    <property type="entry name" value="SAM-dependent_MTase"/>
</dbReference>
<protein>
    <recommendedName>
        <fullName evidence="1">Methyltransferase FkbM domain-containing protein</fullName>
    </recommendedName>
</protein>
<gene>
    <name evidence="2" type="ORF">LDAN0321_LOCUS12692</name>
</gene>
<dbReference type="Pfam" id="PF05050">
    <property type="entry name" value="Methyltransf_21"/>
    <property type="match status" value="1"/>
</dbReference>
<evidence type="ECO:0000313" key="2">
    <source>
        <dbReference type="EMBL" id="CAD9588837.1"/>
    </source>
</evidence>
<dbReference type="InterPro" id="IPR029063">
    <property type="entry name" value="SAM-dependent_MTases_sf"/>
</dbReference>
<dbReference type="PANTHER" id="PTHR34203">
    <property type="entry name" value="METHYLTRANSFERASE, FKBM FAMILY PROTEIN"/>
    <property type="match status" value="1"/>
</dbReference>
<accession>A0A7S2PCD2</accession>
<dbReference type="EMBL" id="HBGY01020099">
    <property type="protein sequence ID" value="CAD9588837.1"/>
    <property type="molecule type" value="Transcribed_RNA"/>
</dbReference>
<dbReference type="InterPro" id="IPR006342">
    <property type="entry name" value="FkbM_mtfrase"/>
</dbReference>
<dbReference type="AlphaFoldDB" id="A0A7S2PCD2"/>
<evidence type="ECO:0000259" key="1">
    <source>
        <dbReference type="Pfam" id="PF05050"/>
    </source>
</evidence>